<sequence>MADWPEFYPENTPPSKAVATEGTSFRLVNEHPPTRGDFRSTYEEYPNRKFNQSAIANACGTSQFRELKDIQKKRQLFPPLRNKKIAVGELVPTLGLTMKTFEPTHHTVWYLKSAQPQIIFEVLKEEI</sequence>
<dbReference type="STRING" id="167879.CPS_0500"/>
<name>Q489K6_COLP3</name>
<evidence type="ECO:0000313" key="2">
    <source>
        <dbReference type="EMBL" id="AAZ26274.1"/>
    </source>
</evidence>
<protein>
    <submittedName>
        <fullName evidence="2">Uncharacterized protein</fullName>
    </submittedName>
</protein>
<dbReference type="AlphaFoldDB" id="Q489K6"/>
<gene>
    <name evidence="2" type="ordered locus">CPS_0500</name>
</gene>
<dbReference type="HOGENOM" id="CLU_151798_0_0_6"/>
<dbReference type="RefSeq" id="WP_011041361.1">
    <property type="nucleotide sequence ID" value="NC_003910.7"/>
</dbReference>
<reference evidence="2" key="1">
    <citation type="journal article" date="2005" name="Proc. Natl. Acad. Sci. U.S.A.">
        <title>The psychrophilic lifestyle as revealed by the genome sequence of Colwellia psychrerythraea 34H through genomic and proteomic analyses.</title>
        <authorList>
            <person name="Methe B.A."/>
            <person name="Nelson K.E."/>
            <person name="Deming J.W."/>
            <person name="Momen B."/>
            <person name="Melamud E."/>
            <person name="Zhang X."/>
            <person name="Moult J."/>
            <person name="Madupu R."/>
            <person name="Nelson W.C."/>
            <person name="Dodson R.J."/>
            <person name="Brinkac L.M."/>
            <person name="Daugherty S.C."/>
            <person name="Durkin A.S."/>
            <person name="DeBoy R.T."/>
            <person name="Kolonay J.F."/>
            <person name="Sullivan S.A."/>
            <person name="Zhou L."/>
            <person name="Davidsen T.M."/>
            <person name="Wu M."/>
            <person name="Huston A.L."/>
            <person name="Lewis M."/>
            <person name="Weaver B."/>
            <person name="Weidman J.F."/>
            <person name="Khouri H."/>
            <person name="Utterback T.R."/>
            <person name="Feldblyum T.V."/>
            <person name="Fraser C.M."/>
        </authorList>
    </citation>
    <scope>NUCLEOTIDE SEQUENCE [LARGE SCALE GENOMIC DNA]</scope>
    <source>
        <strain evidence="2">34H</strain>
    </source>
</reference>
<evidence type="ECO:0000313" key="3">
    <source>
        <dbReference type="Proteomes" id="UP000000547"/>
    </source>
</evidence>
<proteinExistence type="predicted"/>
<dbReference type="Proteomes" id="UP000000547">
    <property type="component" value="Chromosome"/>
</dbReference>
<feature type="region of interest" description="Disordered" evidence="1">
    <location>
        <begin position="1"/>
        <end position="21"/>
    </location>
</feature>
<dbReference type="KEGG" id="cps:CPS_0500"/>
<dbReference type="EMBL" id="CP000083">
    <property type="protein sequence ID" value="AAZ26274.1"/>
    <property type="molecule type" value="Genomic_DNA"/>
</dbReference>
<evidence type="ECO:0000256" key="1">
    <source>
        <dbReference type="SAM" id="MobiDB-lite"/>
    </source>
</evidence>
<organism evidence="2 3">
    <name type="scientific">Colwellia psychrerythraea (strain 34H / ATCC BAA-681)</name>
    <name type="common">Vibrio psychroerythus</name>
    <dbReference type="NCBI Taxonomy" id="167879"/>
    <lineage>
        <taxon>Bacteria</taxon>
        <taxon>Pseudomonadati</taxon>
        <taxon>Pseudomonadota</taxon>
        <taxon>Gammaproteobacteria</taxon>
        <taxon>Alteromonadales</taxon>
        <taxon>Colwelliaceae</taxon>
        <taxon>Colwellia</taxon>
    </lineage>
</organism>
<accession>Q489K6</accession>